<accession>A0A0G4B6L7</accession>
<feature type="domain" description="Topo IIA-type catalytic" evidence="12">
    <location>
        <begin position="99"/>
        <end position="566"/>
    </location>
</feature>
<feature type="compositionally biased region" description="Basic and acidic residues" evidence="11">
    <location>
        <begin position="956"/>
        <end position="1003"/>
    </location>
</feature>
<dbReference type="InterPro" id="IPR035516">
    <property type="entry name" value="Gyrase/topoIV_suA_C"/>
</dbReference>
<feature type="compositionally biased region" description="Basic and acidic residues" evidence="11">
    <location>
        <begin position="900"/>
        <end position="934"/>
    </location>
</feature>
<keyword evidence="9" id="KW-0963">Cytoplasm</keyword>
<dbReference type="Pfam" id="PF00521">
    <property type="entry name" value="DNA_topoisoIV"/>
    <property type="match status" value="1"/>
</dbReference>
<dbReference type="GO" id="GO:0005524">
    <property type="term" value="F:ATP binding"/>
    <property type="evidence" value="ECO:0007669"/>
    <property type="project" value="UniProtKB-UniRule"/>
</dbReference>
<keyword evidence="6 9" id="KW-0238">DNA-binding</keyword>
<dbReference type="Gene3D" id="1.10.268.10">
    <property type="entry name" value="Topoisomerase, domain 3"/>
    <property type="match status" value="1"/>
</dbReference>
<dbReference type="GO" id="GO:0009330">
    <property type="term" value="C:DNA topoisomerase type II (double strand cut, ATP-hydrolyzing) complex"/>
    <property type="evidence" value="ECO:0007669"/>
    <property type="project" value="TreeGrafter"/>
</dbReference>
<dbReference type="InterPro" id="IPR050220">
    <property type="entry name" value="Type_II_DNA_Topoisomerases"/>
</dbReference>
<evidence type="ECO:0000256" key="7">
    <source>
        <dbReference type="ARBA" id="ARBA00023235"/>
    </source>
</evidence>
<dbReference type="HAMAP" id="MF_01897">
    <property type="entry name" value="GyrA"/>
    <property type="match status" value="1"/>
</dbReference>
<comment type="similarity">
    <text evidence="2 9">Belongs to the type II topoisomerase GyrA/ParC subunit family.</text>
</comment>
<proteinExistence type="inferred from homology"/>
<evidence type="ECO:0000256" key="10">
    <source>
        <dbReference type="PROSITE-ProRule" id="PRU01384"/>
    </source>
</evidence>
<keyword evidence="3 9" id="KW-0547">Nucleotide-binding</keyword>
<feature type="active site" description="O-(5'-phospho-DNA)-tyrosine intermediate" evidence="9 10">
    <location>
        <position position="187"/>
    </location>
</feature>
<comment type="subcellular location">
    <subcellularLocation>
        <location evidence="9">Cytoplasm</location>
    </subcellularLocation>
</comment>
<dbReference type="InterPro" id="IPR002205">
    <property type="entry name" value="Topo_IIA_dom_A"/>
</dbReference>
<evidence type="ECO:0000313" key="13">
    <source>
        <dbReference type="EMBL" id="AKM82662.1"/>
    </source>
</evidence>
<dbReference type="FunFam" id="2.120.10.90:FF:000005">
    <property type="entry name" value="DNA topoisomerase 4 subunit A"/>
    <property type="match status" value="1"/>
</dbReference>
<gene>
    <name evidence="9 13" type="primary">gyrA</name>
    <name evidence="13" type="ORF">UT28_C0001G0885</name>
</gene>
<feature type="compositionally biased region" description="Basic and acidic residues" evidence="11">
    <location>
        <begin position="1014"/>
        <end position="1038"/>
    </location>
</feature>
<evidence type="ECO:0000256" key="1">
    <source>
        <dbReference type="ARBA" id="ARBA00000185"/>
    </source>
</evidence>
<dbReference type="FunFam" id="1.10.268.10:FF:000001">
    <property type="entry name" value="DNA gyrase subunit A"/>
    <property type="match status" value="1"/>
</dbReference>
<dbReference type="AlphaFoldDB" id="A0A0G4B6L7"/>
<evidence type="ECO:0000256" key="3">
    <source>
        <dbReference type="ARBA" id="ARBA00022741"/>
    </source>
</evidence>
<dbReference type="InterPro" id="IPR013757">
    <property type="entry name" value="Topo_IIA_A_a_sf"/>
</dbReference>
<dbReference type="NCBIfam" id="NF004044">
    <property type="entry name" value="PRK05561.1"/>
    <property type="match status" value="1"/>
</dbReference>
<feature type="compositionally biased region" description="Basic and acidic residues" evidence="11">
    <location>
        <begin position="1"/>
        <end position="10"/>
    </location>
</feature>
<dbReference type="PANTHER" id="PTHR43493">
    <property type="entry name" value="DNA GYRASE/TOPOISOMERASE SUBUNIT A"/>
    <property type="match status" value="1"/>
</dbReference>
<dbReference type="InterPro" id="IPR005743">
    <property type="entry name" value="GyrA"/>
</dbReference>
<evidence type="ECO:0000256" key="8">
    <source>
        <dbReference type="ARBA" id="ARBA00063644"/>
    </source>
</evidence>
<comment type="subunit">
    <text evidence="9">Heterotetramer, composed of two GyrA and two GyrB chains. In the heterotetramer, GyrA contains the active site tyrosine that forms a transient covalent intermediate with DNA, while GyrB binds cofactors and catalyzes ATP hydrolysis.</text>
</comment>
<evidence type="ECO:0000313" key="14">
    <source>
        <dbReference type="Proteomes" id="UP000035648"/>
    </source>
</evidence>
<evidence type="ECO:0000259" key="12">
    <source>
        <dbReference type="PROSITE" id="PS52040"/>
    </source>
</evidence>
<dbReference type="GO" id="GO:0006265">
    <property type="term" value="P:DNA topological change"/>
    <property type="evidence" value="ECO:0007669"/>
    <property type="project" value="UniProtKB-UniRule"/>
</dbReference>
<dbReference type="EC" id="5.6.2.2" evidence="9"/>
<evidence type="ECO:0000256" key="9">
    <source>
        <dbReference type="HAMAP-Rule" id="MF_01897"/>
    </source>
</evidence>
<evidence type="ECO:0000256" key="6">
    <source>
        <dbReference type="ARBA" id="ARBA00023125"/>
    </source>
</evidence>
<dbReference type="SUPFAM" id="SSF56719">
    <property type="entry name" value="Type II DNA topoisomerase"/>
    <property type="match status" value="1"/>
</dbReference>
<feature type="region of interest" description="Disordered" evidence="11">
    <location>
        <begin position="1"/>
        <end position="48"/>
    </location>
</feature>
<dbReference type="PANTHER" id="PTHR43493:SF5">
    <property type="entry name" value="DNA GYRASE SUBUNIT A, CHLOROPLASTIC_MITOCHONDRIAL"/>
    <property type="match status" value="1"/>
</dbReference>
<dbReference type="FunFam" id="3.90.199.10:FF:000001">
    <property type="entry name" value="DNA gyrase subunit A"/>
    <property type="match status" value="1"/>
</dbReference>
<name>A0A0G4B6L7_9BACT</name>
<dbReference type="CDD" id="cd00187">
    <property type="entry name" value="TOP4c"/>
    <property type="match status" value="1"/>
</dbReference>
<dbReference type="FunFam" id="3.30.1360.40:FF:000002">
    <property type="entry name" value="DNA gyrase subunit A"/>
    <property type="match status" value="1"/>
</dbReference>
<dbReference type="Gene3D" id="3.90.199.10">
    <property type="entry name" value="Topoisomerase II, domain 5"/>
    <property type="match status" value="1"/>
</dbReference>
<comment type="function">
    <text evidence="9">A type II topoisomerase that negatively supercoils closed circular double-stranded (ds) DNA in an ATP-dependent manner to modulate DNA topology and maintain chromosomes in an underwound state. Negative supercoiling favors strand separation, and DNA replication, transcription, recombination and repair, all of which involve strand separation. Also able to catalyze the interconversion of other topological isomers of dsDNA rings, including catenanes and knotted rings. Type II topoisomerases break and join 2 DNA strands simultaneously in an ATP-dependent manner.</text>
</comment>
<comment type="caution">
    <text evidence="9">Lacks conserved residue(s) required for the propagation of feature annotation.</text>
</comment>
<dbReference type="GO" id="GO:0034335">
    <property type="term" value="F:DNA negative supercoiling activity"/>
    <property type="evidence" value="ECO:0007669"/>
    <property type="project" value="UniProtKB-ARBA"/>
</dbReference>
<dbReference type="GO" id="GO:0006261">
    <property type="term" value="P:DNA-templated DNA replication"/>
    <property type="evidence" value="ECO:0007669"/>
    <property type="project" value="UniProtKB-UniRule"/>
</dbReference>
<dbReference type="PATRIC" id="fig|1618337.4.peg.873"/>
<dbReference type="InterPro" id="IPR013758">
    <property type="entry name" value="Topo_IIA_A/C_ab"/>
</dbReference>
<dbReference type="Pfam" id="PF03989">
    <property type="entry name" value="DNA_gyraseA_C"/>
    <property type="match status" value="6"/>
</dbReference>
<dbReference type="EMBL" id="CP011213">
    <property type="protein sequence ID" value="AKM82662.1"/>
    <property type="molecule type" value="Genomic_DNA"/>
</dbReference>
<dbReference type="InterPro" id="IPR013760">
    <property type="entry name" value="Topo_IIA-like_dom_sf"/>
</dbReference>
<evidence type="ECO:0000256" key="11">
    <source>
        <dbReference type="SAM" id="MobiDB-lite"/>
    </source>
</evidence>
<keyword evidence="5 9" id="KW-0799">Topoisomerase</keyword>
<keyword evidence="4 9" id="KW-0067">ATP-binding</keyword>
<dbReference type="KEGG" id="bbgw:UT28_C0001G0885"/>
<dbReference type="STRING" id="1618337.UT28_C0001G0885"/>
<dbReference type="NCBIfam" id="TIGR01063">
    <property type="entry name" value="gyrA"/>
    <property type="match status" value="1"/>
</dbReference>
<evidence type="ECO:0000256" key="2">
    <source>
        <dbReference type="ARBA" id="ARBA00008263"/>
    </source>
</evidence>
<comment type="catalytic activity">
    <reaction evidence="1 9 10">
        <text>ATP-dependent breakage, passage and rejoining of double-stranded DNA.</text>
        <dbReference type="EC" id="5.6.2.2"/>
    </reaction>
</comment>
<dbReference type="Gene3D" id="2.120.10.90">
    <property type="entry name" value="DNA gyrase/topoisomerase IV, subunit A, C-terminal"/>
    <property type="match status" value="1"/>
</dbReference>
<sequence>MADEQDKTNDEEITDADEKAEEVETEDSETSEPVDVSNLSEDELNPEKIAEEEAVFDFGAETDPDEKTDYGLMRPRTLEIEMQESYLSYAMTVIISRALPDVRDGLKPVHRRVLFSMHELGLSSKAKFRKCATVVGDVLGKYHPHGDVAVYDTLARMAQDFSMRYRLVDGQGNFGSIDGDSPAAMRYTEARMASMAEELLTDIEKDTVDFVPNYDGTRQEPRVLPSRVPNLLLNGAMGIAVGMATNIPPHNLTEIIDGTIHVIDNPECTVEDLMQFVKGPDFPTGAEIYGLEQIKAAYTMGKGSIVMRAVANIEEVKRGGFRIIISEIPYQVNKAELILKIADLVKDKRIDGISGLRDESDRTEGVRIVIDLKSSAYPKKILNRLYDLTPMQTAFHVNMLALIDGIQPRVLTLKNVLEEYVKHRQKVIRRRVEYDLRKAKERAHILEGLRIALARIDEVITVIKKSANREEALKALVEKFELTLIQGGAILDMRLSALAALEVKKIEDEYQALLKFIGECETILSDEKKILAIIKKELIEVRDKFKSERKTKIFDQEIGKFRAEDLIPSEQVIVMLSKGNYIKRMPVSAYRSQVRGGKGVMGMETKEEDTIEHLVAANTHDDVLFFTDRGRLFQAKVYDIPSASRISKGQALVNILQMSPDEKVTAVITLDAKNEALKYFVMATEKGVIKKTEIELYKNVRKTGIVAIKLGAGDKLKWVKTTSGTDKIFMASSRGQSILYNETDIRPMGRSAAGVRGILLKGEDKAVGIDVILPSLEEKAFVLVVMENGLGKRTPLTHFKVQLRGGMGIRVAAVTARTGKVVAMHVVYGDKVDVILATKNGQMIRMPMDTIKILSRDTQGVTLVKLKDNDKVASVTVVTKSAEELVQQIPGEEAVVQVPQKEDRPVQEVPKLQEFDTKAEIEREAEEMKLHSDVGEGPDDDDSGESGTASEESGTADDKNIKAQSKKTAEGDKIVKDEYSKQVEVKKTDKLPEWAKSHKDTWREPSVTKLGKTKVHDYKEGDVPNPEDLKKNLKKSEPEDQNYWGAKGDKGQGNLF</sequence>
<dbReference type="SUPFAM" id="SSF101904">
    <property type="entry name" value="GyrA/ParC C-terminal domain-like"/>
    <property type="match status" value="1"/>
</dbReference>
<dbReference type="GO" id="GO:0005694">
    <property type="term" value="C:chromosome"/>
    <property type="evidence" value="ECO:0007669"/>
    <property type="project" value="InterPro"/>
</dbReference>
<dbReference type="GO" id="GO:0005737">
    <property type="term" value="C:cytoplasm"/>
    <property type="evidence" value="ECO:0007669"/>
    <property type="project" value="UniProtKB-SubCell"/>
</dbReference>
<evidence type="ECO:0000256" key="5">
    <source>
        <dbReference type="ARBA" id="ARBA00023029"/>
    </source>
</evidence>
<dbReference type="InterPro" id="IPR006691">
    <property type="entry name" value="GyrA/parC_rep"/>
</dbReference>
<feature type="region of interest" description="Disordered" evidence="11">
    <location>
        <begin position="898"/>
        <end position="1056"/>
    </location>
</feature>
<evidence type="ECO:0000256" key="4">
    <source>
        <dbReference type="ARBA" id="ARBA00022840"/>
    </source>
</evidence>
<dbReference type="SMART" id="SM00434">
    <property type="entry name" value="TOP4c"/>
    <property type="match status" value="1"/>
</dbReference>
<protein>
    <recommendedName>
        <fullName evidence="9">DNA gyrase subunit A</fullName>
        <ecNumber evidence="9">5.6.2.2</ecNumber>
    </recommendedName>
</protein>
<dbReference type="PROSITE" id="PS52040">
    <property type="entry name" value="TOPO_IIA"/>
    <property type="match status" value="1"/>
</dbReference>
<reference evidence="13 14" key="1">
    <citation type="journal article" date="2015" name="Nature">
        <title>rRNA introns, odd ribosomes, and small enigmatic genomes across a large radiation of phyla.</title>
        <authorList>
            <person name="Brown C.T."/>
            <person name="Hug L.A."/>
            <person name="Thomas B.C."/>
            <person name="Sharon I."/>
            <person name="Castelle C.J."/>
            <person name="Singh A."/>
            <person name="Wilkins M.J."/>
            <person name="Williams K.H."/>
            <person name="Banfield J.F."/>
        </authorList>
    </citation>
    <scope>NUCLEOTIDE SEQUENCE [LARGE SCALE GENOMIC DNA]</scope>
</reference>
<keyword evidence="7 9" id="KW-0413">Isomerase</keyword>
<feature type="compositionally biased region" description="Acidic residues" evidence="11">
    <location>
        <begin position="11"/>
        <end position="32"/>
    </location>
</feature>
<dbReference type="Proteomes" id="UP000035648">
    <property type="component" value="Chromosome"/>
</dbReference>
<dbReference type="Gene3D" id="3.30.1360.40">
    <property type="match status" value="1"/>
</dbReference>
<comment type="subunit">
    <text evidence="8">Heterotetramer composed of ParC and ParE.</text>
</comment>
<comment type="miscellaneous">
    <text evidence="9">Few gyrases are as efficient as E.coli at forming negative supercoils. Not all organisms have 2 type II topoisomerases; in organisms with a single type II topoisomerase this enzyme also has to decatenate newly replicated chromosomes.</text>
</comment>
<dbReference type="GO" id="GO:0003677">
    <property type="term" value="F:DNA binding"/>
    <property type="evidence" value="ECO:0007669"/>
    <property type="project" value="UniProtKB-UniRule"/>
</dbReference>
<dbReference type="NCBIfam" id="NF004043">
    <property type="entry name" value="PRK05560.1"/>
    <property type="match status" value="1"/>
</dbReference>
<organism evidence="13 14">
    <name type="scientific">Berkelbacteria bacterium GW2011_GWE1_39_12</name>
    <dbReference type="NCBI Taxonomy" id="1618337"/>
    <lineage>
        <taxon>Bacteria</taxon>
        <taxon>Candidatus Berkelbacteria</taxon>
    </lineage>
</organism>